<evidence type="ECO:0000256" key="1">
    <source>
        <dbReference type="ARBA" id="ARBA00022475"/>
    </source>
</evidence>
<evidence type="ECO:0000256" key="2">
    <source>
        <dbReference type="ARBA" id="ARBA00022516"/>
    </source>
</evidence>
<dbReference type="HAMAP" id="MF_01043">
    <property type="entry name" value="PlsY"/>
    <property type="match status" value="1"/>
</dbReference>
<keyword evidence="8 10" id="KW-0594">Phospholipid biosynthesis</keyword>
<keyword evidence="6 10" id="KW-0443">Lipid metabolism</keyword>
<keyword evidence="3 10" id="KW-0808">Transferase</keyword>
<keyword evidence="9 10" id="KW-1208">Phospholipid metabolism</keyword>
<evidence type="ECO:0000256" key="9">
    <source>
        <dbReference type="ARBA" id="ARBA00023264"/>
    </source>
</evidence>
<evidence type="ECO:0000256" key="6">
    <source>
        <dbReference type="ARBA" id="ARBA00023098"/>
    </source>
</evidence>
<dbReference type="EMBL" id="BSNG01000001">
    <property type="protein sequence ID" value="GLQ09547.1"/>
    <property type="molecule type" value="Genomic_DNA"/>
</dbReference>
<sequence>MTDSYVPMFATWLFGGAMLPGLLVALVIAYLFGSIPFGLFLTRAAGLGDIRQIGSGNIGATNVLRTGNRWIAAATLLLDAAKAAVAILVVRTLLYSPDLPVGGDRALPLYLAALGAFLGHCFPVWLGFKGGKGVAVMIGSLLTLSWPVGLIFCAVWLLIAFTRKLSSLAALTAAATAPIFAYVVVDEWLAATAALLAILLFYQHRENIARLIAGTEPKIGAEKKAS</sequence>
<dbReference type="InterPro" id="IPR003811">
    <property type="entry name" value="G3P_acylTferase_PlsY"/>
</dbReference>
<dbReference type="PANTHER" id="PTHR30309">
    <property type="entry name" value="INNER MEMBRANE PROTEIN YGIH"/>
    <property type="match status" value="1"/>
</dbReference>
<reference evidence="11" key="1">
    <citation type="journal article" date="2014" name="Int. J. Syst. Evol. Microbiol.">
        <title>Complete genome of a new Firmicutes species belonging to the dominant human colonic microbiota ('Ruminococcus bicirculans') reveals two chromosomes and a selective capacity to utilize plant glucans.</title>
        <authorList>
            <consortium name="NISC Comparative Sequencing Program"/>
            <person name="Wegmann U."/>
            <person name="Louis P."/>
            <person name="Goesmann A."/>
            <person name="Henrissat B."/>
            <person name="Duncan S.H."/>
            <person name="Flint H.J."/>
        </authorList>
    </citation>
    <scope>NUCLEOTIDE SEQUENCE</scope>
    <source>
        <strain evidence="11">NBRC 103855</strain>
    </source>
</reference>
<accession>A0ABQ5UBR5</accession>
<comment type="subcellular location">
    <subcellularLocation>
        <location evidence="10">Cell membrane</location>
        <topology evidence="10">Multi-pass membrane protein</topology>
    </subcellularLocation>
</comment>
<keyword evidence="4 10" id="KW-0812">Transmembrane</keyword>
<name>A0ABQ5UBR5_9HYPH</name>
<dbReference type="Pfam" id="PF02660">
    <property type="entry name" value="G3P_acyltransf"/>
    <property type="match status" value="1"/>
</dbReference>
<reference evidence="11" key="2">
    <citation type="submission" date="2023-01" db="EMBL/GenBank/DDBJ databases">
        <title>Draft genome sequence of Devosia yakushimensis strain NBRC 103855.</title>
        <authorList>
            <person name="Sun Q."/>
            <person name="Mori K."/>
        </authorList>
    </citation>
    <scope>NUCLEOTIDE SEQUENCE</scope>
    <source>
        <strain evidence="11">NBRC 103855</strain>
    </source>
</reference>
<protein>
    <recommendedName>
        <fullName evidence="10">Glycerol-3-phosphate acyltransferase</fullName>
    </recommendedName>
    <alternativeName>
        <fullName evidence="10">Acyl-PO4 G3P acyltransferase</fullName>
    </alternativeName>
    <alternativeName>
        <fullName evidence="10">Acyl-phosphate--glycerol-3-phosphate acyltransferase</fullName>
    </alternativeName>
    <alternativeName>
        <fullName evidence="10">G3P acyltransferase</fullName>
        <shortName evidence="10">GPAT</shortName>
        <ecNumber evidence="10">2.3.1.275</ecNumber>
    </alternativeName>
    <alternativeName>
        <fullName evidence="10">Lysophosphatidic acid synthase</fullName>
        <shortName evidence="10">LPA synthase</shortName>
    </alternativeName>
</protein>
<keyword evidence="11" id="KW-0012">Acyltransferase</keyword>
<evidence type="ECO:0000256" key="8">
    <source>
        <dbReference type="ARBA" id="ARBA00023209"/>
    </source>
</evidence>
<feature type="transmembrane region" description="Helical" evidence="10">
    <location>
        <begin position="135"/>
        <end position="159"/>
    </location>
</feature>
<evidence type="ECO:0000256" key="4">
    <source>
        <dbReference type="ARBA" id="ARBA00022692"/>
    </source>
</evidence>
<gene>
    <name evidence="11" type="primary">plsY_1</name>
    <name evidence="10" type="synonym">plsY</name>
    <name evidence="11" type="ORF">GCM10007913_14790</name>
</gene>
<evidence type="ECO:0000256" key="10">
    <source>
        <dbReference type="HAMAP-Rule" id="MF_01043"/>
    </source>
</evidence>
<comment type="subunit">
    <text evidence="10">Probably interacts with PlsX.</text>
</comment>
<dbReference type="PANTHER" id="PTHR30309:SF0">
    <property type="entry name" value="GLYCEROL-3-PHOSPHATE ACYLTRANSFERASE-RELATED"/>
    <property type="match status" value="1"/>
</dbReference>
<dbReference type="EC" id="2.3.1.275" evidence="10"/>
<feature type="transmembrane region" description="Helical" evidence="10">
    <location>
        <begin position="12"/>
        <end position="33"/>
    </location>
</feature>
<keyword evidence="1 10" id="KW-1003">Cell membrane</keyword>
<comment type="caution">
    <text evidence="11">The sequence shown here is derived from an EMBL/GenBank/DDBJ whole genome shotgun (WGS) entry which is preliminary data.</text>
</comment>
<comment type="function">
    <text evidence="10">Catalyzes the transfer of an acyl group from acyl-phosphate (acyl-PO(4)) to glycerol-3-phosphate (G3P) to form lysophosphatidic acid (LPA). This enzyme utilizes acyl-phosphate as fatty acyl donor, but not acyl-CoA or acyl-ACP.</text>
</comment>
<comment type="catalytic activity">
    <reaction evidence="10">
        <text>an acyl phosphate + sn-glycerol 3-phosphate = a 1-acyl-sn-glycero-3-phosphate + phosphate</text>
        <dbReference type="Rhea" id="RHEA:34075"/>
        <dbReference type="ChEBI" id="CHEBI:43474"/>
        <dbReference type="ChEBI" id="CHEBI:57597"/>
        <dbReference type="ChEBI" id="CHEBI:57970"/>
        <dbReference type="ChEBI" id="CHEBI:59918"/>
        <dbReference type="EC" id="2.3.1.275"/>
    </reaction>
</comment>
<feature type="transmembrane region" description="Helical" evidence="10">
    <location>
        <begin position="107"/>
        <end position="128"/>
    </location>
</feature>
<dbReference type="SMART" id="SM01207">
    <property type="entry name" value="G3P_acyltransf"/>
    <property type="match status" value="1"/>
</dbReference>
<comment type="similarity">
    <text evidence="10">Belongs to the PlsY family.</text>
</comment>
<keyword evidence="12" id="KW-1185">Reference proteome</keyword>
<evidence type="ECO:0000256" key="7">
    <source>
        <dbReference type="ARBA" id="ARBA00023136"/>
    </source>
</evidence>
<dbReference type="Proteomes" id="UP001161406">
    <property type="component" value="Unassembled WGS sequence"/>
</dbReference>
<keyword evidence="5 10" id="KW-1133">Transmembrane helix</keyword>
<dbReference type="GO" id="GO:0016746">
    <property type="term" value="F:acyltransferase activity"/>
    <property type="evidence" value="ECO:0007669"/>
    <property type="project" value="UniProtKB-KW"/>
</dbReference>
<evidence type="ECO:0000256" key="3">
    <source>
        <dbReference type="ARBA" id="ARBA00022679"/>
    </source>
</evidence>
<comment type="pathway">
    <text evidence="10">Lipid metabolism; phospholipid metabolism.</text>
</comment>
<evidence type="ECO:0000313" key="12">
    <source>
        <dbReference type="Proteomes" id="UP001161406"/>
    </source>
</evidence>
<dbReference type="NCBIfam" id="TIGR00023">
    <property type="entry name" value="glycerol-3-phosphate 1-O-acyltransferase PlsY"/>
    <property type="match status" value="1"/>
</dbReference>
<proteinExistence type="inferred from homology"/>
<keyword evidence="7 10" id="KW-0472">Membrane</keyword>
<organism evidence="11 12">
    <name type="scientific">Devosia yakushimensis</name>
    <dbReference type="NCBI Taxonomy" id="470028"/>
    <lineage>
        <taxon>Bacteria</taxon>
        <taxon>Pseudomonadati</taxon>
        <taxon>Pseudomonadota</taxon>
        <taxon>Alphaproteobacteria</taxon>
        <taxon>Hyphomicrobiales</taxon>
        <taxon>Devosiaceae</taxon>
        <taxon>Devosia</taxon>
    </lineage>
</organism>
<evidence type="ECO:0000256" key="5">
    <source>
        <dbReference type="ARBA" id="ARBA00022989"/>
    </source>
</evidence>
<keyword evidence="2 10" id="KW-0444">Lipid biosynthesis</keyword>
<feature type="transmembrane region" description="Helical" evidence="10">
    <location>
        <begin position="179"/>
        <end position="202"/>
    </location>
</feature>
<feature type="transmembrane region" description="Helical" evidence="10">
    <location>
        <begin position="70"/>
        <end position="95"/>
    </location>
</feature>
<evidence type="ECO:0000313" key="11">
    <source>
        <dbReference type="EMBL" id="GLQ09547.1"/>
    </source>
</evidence>